<accession>A0ABP0UQZ2</accession>
<feature type="compositionally biased region" description="Acidic residues" evidence="9">
    <location>
        <begin position="250"/>
        <end position="264"/>
    </location>
</feature>
<keyword evidence="5" id="KW-0378">Hydrolase</keyword>
<gene>
    <name evidence="10" type="ORF">CSSPTR1EN2_LOCUS18926</name>
</gene>
<dbReference type="EMBL" id="OZ019898">
    <property type="protein sequence ID" value="CAK9228286.1"/>
    <property type="molecule type" value="Genomic_DNA"/>
</dbReference>
<protein>
    <recommendedName>
        <fullName evidence="3">3'(2'),5'-bisphosphate nucleotidase</fullName>
        <ecNumber evidence="3">3.1.3.7</ecNumber>
    </recommendedName>
</protein>
<keyword evidence="4" id="KW-0479">Metal-binding</keyword>
<evidence type="ECO:0000256" key="1">
    <source>
        <dbReference type="ARBA" id="ARBA00001946"/>
    </source>
</evidence>
<dbReference type="Gene3D" id="3.30.540.10">
    <property type="entry name" value="Fructose-1,6-Bisphosphatase, subunit A, domain 1"/>
    <property type="match status" value="1"/>
</dbReference>
<name>A0ABP0UQZ2_9BRYO</name>
<evidence type="ECO:0000256" key="7">
    <source>
        <dbReference type="ARBA" id="ARBA00044479"/>
    </source>
</evidence>
<comment type="catalytic activity">
    <reaction evidence="7">
        <text>adenosine 3',5'-bisphosphate + H2O = AMP + phosphate</text>
        <dbReference type="Rhea" id="RHEA:10040"/>
        <dbReference type="ChEBI" id="CHEBI:15377"/>
        <dbReference type="ChEBI" id="CHEBI:43474"/>
        <dbReference type="ChEBI" id="CHEBI:58343"/>
        <dbReference type="ChEBI" id="CHEBI:456215"/>
        <dbReference type="EC" id="3.1.3.7"/>
    </reaction>
    <physiologicalReaction direction="left-to-right" evidence="7">
        <dbReference type="Rhea" id="RHEA:10041"/>
    </physiologicalReaction>
</comment>
<dbReference type="InterPro" id="IPR020550">
    <property type="entry name" value="Inositol_monophosphatase_CS"/>
</dbReference>
<dbReference type="Pfam" id="PF00459">
    <property type="entry name" value="Inositol_P"/>
    <property type="match status" value="1"/>
</dbReference>
<evidence type="ECO:0000256" key="8">
    <source>
        <dbReference type="ARBA" id="ARBA00044484"/>
    </source>
</evidence>
<dbReference type="Gene3D" id="3.40.190.80">
    <property type="match status" value="1"/>
</dbReference>
<dbReference type="InterPro" id="IPR006239">
    <property type="entry name" value="DPNP"/>
</dbReference>
<dbReference type="PANTHER" id="PTHR43200:SF17">
    <property type="entry name" value="3'(2'),5'-BISPHOSPHATE NUCLEOTIDASE"/>
    <property type="match status" value="1"/>
</dbReference>
<dbReference type="PROSITE" id="PS00630">
    <property type="entry name" value="IMP_2"/>
    <property type="match status" value="1"/>
</dbReference>
<dbReference type="CDD" id="cd01517">
    <property type="entry name" value="PAP_phosphatase"/>
    <property type="match status" value="1"/>
</dbReference>
<reference evidence="10" key="1">
    <citation type="submission" date="2024-02" db="EMBL/GenBank/DDBJ databases">
        <authorList>
            <consortium name="ELIXIR-Norway"/>
            <consortium name="Elixir Norway"/>
        </authorList>
    </citation>
    <scope>NUCLEOTIDE SEQUENCE</scope>
</reference>
<evidence type="ECO:0000256" key="9">
    <source>
        <dbReference type="SAM" id="MobiDB-lite"/>
    </source>
</evidence>
<comment type="similarity">
    <text evidence="2">Belongs to the inositol monophosphatase superfamily.</text>
</comment>
<dbReference type="InterPro" id="IPR051090">
    <property type="entry name" value="Inositol_monoP_superfamily"/>
</dbReference>
<dbReference type="Proteomes" id="UP001497512">
    <property type="component" value="Chromosome 6"/>
</dbReference>
<evidence type="ECO:0000313" key="11">
    <source>
        <dbReference type="Proteomes" id="UP001497512"/>
    </source>
</evidence>
<dbReference type="SUPFAM" id="SSF56655">
    <property type="entry name" value="Carbohydrate phosphatase"/>
    <property type="match status" value="1"/>
</dbReference>
<proteinExistence type="inferred from homology"/>
<feature type="compositionally biased region" description="Basic residues" evidence="9">
    <location>
        <begin position="66"/>
        <end position="78"/>
    </location>
</feature>
<dbReference type="PANTHER" id="PTHR43200">
    <property type="entry name" value="PHOSPHATASE"/>
    <property type="match status" value="1"/>
</dbReference>
<evidence type="ECO:0000256" key="4">
    <source>
        <dbReference type="ARBA" id="ARBA00022723"/>
    </source>
</evidence>
<dbReference type="EC" id="3.1.3.7" evidence="3"/>
<feature type="region of interest" description="Disordered" evidence="9">
    <location>
        <begin position="250"/>
        <end position="271"/>
    </location>
</feature>
<evidence type="ECO:0000256" key="3">
    <source>
        <dbReference type="ARBA" id="ARBA00012633"/>
    </source>
</evidence>
<organism evidence="10 11">
    <name type="scientific">Sphagnum troendelagicum</name>
    <dbReference type="NCBI Taxonomy" id="128251"/>
    <lineage>
        <taxon>Eukaryota</taxon>
        <taxon>Viridiplantae</taxon>
        <taxon>Streptophyta</taxon>
        <taxon>Embryophyta</taxon>
        <taxon>Bryophyta</taxon>
        <taxon>Sphagnophytina</taxon>
        <taxon>Sphagnopsida</taxon>
        <taxon>Sphagnales</taxon>
        <taxon>Sphagnaceae</taxon>
        <taxon>Sphagnum</taxon>
    </lineage>
</organism>
<evidence type="ECO:0000313" key="10">
    <source>
        <dbReference type="EMBL" id="CAK9228286.1"/>
    </source>
</evidence>
<evidence type="ECO:0000256" key="2">
    <source>
        <dbReference type="ARBA" id="ARBA00009759"/>
    </source>
</evidence>
<dbReference type="NCBIfam" id="TIGR01330">
    <property type="entry name" value="bisphos_HAL2"/>
    <property type="match status" value="1"/>
</dbReference>
<keyword evidence="6" id="KW-0460">Magnesium</keyword>
<feature type="region of interest" description="Disordered" evidence="9">
    <location>
        <begin position="63"/>
        <end position="109"/>
    </location>
</feature>
<comment type="catalytic activity">
    <reaction evidence="8">
        <text>3'-phosphoadenylyl sulfate + H2O = adenosine 5'-phosphosulfate + phosphate</text>
        <dbReference type="Rhea" id="RHEA:77639"/>
        <dbReference type="ChEBI" id="CHEBI:15377"/>
        <dbReference type="ChEBI" id="CHEBI:43474"/>
        <dbReference type="ChEBI" id="CHEBI:58243"/>
        <dbReference type="ChEBI" id="CHEBI:58339"/>
        <dbReference type="EC" id="3.1.3.7"/>
    </reaction>
    <physiologicalReaction direction="left-to-right" evidence="8">
        <dbReference type="Rhea" id="RHEA:77640"/>
    </physiologicalReaction>
</comment>
<comment type="cofactor">
    <cofactor evidence="1">
        <name>Mg(2+)</name>
        <dbReference type="ChEBI" id="CHEBI:18420"/>
    </cofactor>
</comment>
<evidence type="ECO:0000256" key="6">
    <source>
        <dbReference type="ARBA" id="ARBA00022842"/>
    </source>
</evidence>
<dbReference type="PROSITE" id="PS00629">
    <property type="entry name" value="IMP_1"/>
    <property type="match status" value="1"/>
</dbReference>
<sequence length="661" mass="72839">MVTMRINHLQVQLAGMVQALDMDRVSSRQFANPGLLGKMVGVRRCKADLMQLTVFVSPSLNTQRSKLGKHHGRRKKKVQQSSLQLAKHSSEIEGTGDEGTSSEVEQNESNRRALGFQEWGAQLTPLLPLDLQYAVRMKLMTLEESVAPEGRGNRAPTNQDGARKLGTEMSQEREVWISGMVSDEANQQRDPDLLPSPSEPNGNWVADGISAKARADEPELKDEPIFMEVVPEDIVSFQRQNLEEQQVDFGLEEQEDSEGEEEDWPPWPSGLQEGEVCIKQHSGLQGKYGRELDVAVQAIQLACVLSQRVQERLLDNEEVAGSKNDESLVTVADWGVQAVVTWVLSQAFNEEEIPMVAEEDTRDLRGMEGMAMLRKVVHAVNECLMESSVMGIVPPRQPLGTIDVLKAINRGTTKGGPVGRHWVLDPIDGTLGFVRGDQYAIALAMVENGEVVLGVLGCPNLPLRSEWLNYHHRYYRVASKLFPPSPGVWHKGCVMSAQRAGQAWMQPMIFDGTTFRQSVAPQLVTVSGIVDPAQARFCEPVEKSNSSHSFTAGLADTLGLRKQPLRVYSMAKYAAVARGDAEIFMKFARAGYKEKIWDHAAGVLIVQEAGGVVTDAGGRPLDFSKGRRLEGLDRGIIACSGKKLHSKIIEAVDASWNSSTL</sequence>
<evidence type="ECO:0000256" key="5">
    <source>
        <dbReference type="ARBA" id="ARBA00022801"/>
    </source>
</evidence>
<dbReference type="InterPro" id="IPR020583">
    <property type="entry name" value="Inositol_monoP_metal-BS"/>
</dbReference>
<dbReference type="InterPro" id="IPR000760">
    <property type="entry name" value="Inositol_monophosphatase-like"/>
</dbReference>
<keyword evidence="11" id="KW-1185">Reference proteome</keyword>